<evidence type="ECO:0000313" key="3">
    <source>
        <dbReference type="Proteomes" id="UP000266622"/>
    </source>
</evidence>
<gene>
    <name evidence="2" type="ORF">BXU00_00990</name>
</gene>
<sequence>MGFIQDLLKEIYNNVTFPIIKFIAETPTYLSKFILLLLIATLGYIIGRVADFFARIVLSYIRLDEYLKEKRMENILFGIRPSEFIRKLLRYYIYLYFIFLGIANFGIGFNLLLGYLNMLYTMVIILSIGSIIAGIIEILLRGITSRETVVLLSKGLIIYMFFVWGLEILGLPTSIFQLVLNVFMISIAISLGVSIGILIVLENRETIKKTLIK</sequence>
<evidence type="ECO:0000256" key="1">
    <source>
        <dbReference type="SAM" id="Phobius"/>
    </source>
</evidence>
<proteinExistence type="predicted"/>
<keyword evidence="1" id="KW-1133">Transmembrane helix</keyword>
<feature type="transmembrane region" description="Helical" evidence="1">
    <location>
        <begin position="149"/>
        <end position="166"/>
    </location>
</feature>
<organism evidence="2 3">
    <name type="scientific">Candidatus Nanoclepta minutus</name>
    <dbReference type="NCBI Taxonomy" id="1940235"/>
    <lineage>
        <taxon>Archaea</taxon>
        <taxon>Nanobdellota</taxon>
        <taxon>Candidatus Nanoclepta</taxon>
    </lineage>
</organism>
<accession>A0A397WP14</accession>
<feature type="transmembrane region" description="Helical" evidence="1">
    <location>
        <begin position="33"/>
        <end position="61"/>
    </location>
</feature>
<dbReference type="AlphaFoldDB" id="A0A397WP14"/>
<dbReference type="EMBL" id="MWMI01000001">
    <property type="protein sequence ID" value="RIB35662.1"/>
    <property type="molecule type" value="Genomic_DNA"/>
</dbReference>
<evidence type="ECO:0000313" key="2">
    <source>
        <dbReference type="EMBL" id="RIB35662.1"/>
    </source>
</evidence>
<name>A0A397WP14_9ARCH</name>
<protein>
    <submittedName>
        <fullName evidence="2">Uncharacterized protein</fullName>
    </submittedName>
</protein>
<feature type="transmembrane region" description="Helical" evidence="1">
    <location>
        <begin position="91"/>
        <end position="113"/>
    </location>
</feature>
<keyword evidence="1" id="KW-0812">Transmembrane</keyword>
<dbReference type="Proteomes" id="UP000266622">
    <property type="component" value="Unassembled WGS sequence"/>
</dbReference>
<feature type="transmembrane region" description="Helical" evidence="1">
    <location>
        <begin position="119"/>
        <end position="140"/>
    </location>
</feature>
<comment type="caution">
    <text evidence="2">The sequence shown here is derived from an EMBL/GenBank/DDBJ whole genome shotgun (WGS) entry which is preliminary data.</text>
</comment>
<keyword evidence="1" id="KW-0472">Membrane</keyword>
<reference evidence="2 3" key="1">
    <citation type="journal article" date="2018" name="Syst. Appl. Microbiol.">
        <title>A new symbiotic nanoarchaeote (Candidatus Nanoclepta minutus) and its host (Zestosphaera tikiterensis gen. nov., sp. nov.) from a New Zealand hot spring.</title>
        <authorList>
            <person name="St John E."/>
            <person name="Liu Y."/>
            <person name="Podar M."/>
            <person name="Stott M.B."/>
            <person name="Meneghin J."/>
            <person name="Chen Z."/>
            <person name="Lagutin K."/>
            <person name="Mitchell K."/>
            <person name="Reysenbach A.L."/>
        </authorList>
    </citation>
    <scope>NUCLEOTIDE SEQUENCE [LARGE SCALE GENOMIC DNA]</scope>
    <source>
        <strain evidence="2">NZ3</strain>
    </source>
</reference>
<feature type="transmembrane region" description="Helical" evidence="1">
    <location>
        <begin position="178"/>
        <end position="201"/>
    </location>
</feature>